<feature type="compositionally biased region" description="Polar residues" evidence="6">
    <location>
        <begin position="707"/>
        <end position="720"/>
    </location>
</feature>
<keyword evidence="1 9" id="KW-0808">Transferase</keyword>
<evidence type="ECO:0000256" key="1">
    <source>
        <dbReference type="ARBA" id="ARBA00022679"/>
    </source>
</evidence>
<evidence type="ECO:0000256" key="7">
    <source>
        <dbReference type="SAM" id="Phobius"/>
    </source>
</evidence>
<sequence>MSNPSSPSPPDDLNGNLDDRSIEHTQAQGSLDQAAARRRSMMPTMPPAEVPGVRVERFLGAGAFGQVWVGKNLNTGRGVAVKFYLHRGGVNWSLLSREVKNLVQLSGDRHVVQVLEVGWDADPPYYVMELVAGGSLEDLLRRRGRLPLSEAVGLFQKICVGLNHCHSKGVLHCDIKPANILIADDNEPRLADFGQSRMSHDQTPAMGTLFYMAPEQADFHSTPNSGWDVYAAGALLYRMLSGNAPHRDQSLLSQLDTAGSLPGRLARYREAISAAPPAVDSLSRRDIDRPLRRILQKCLNVEPNQRYSNMQQVIDDLQRREVKQQQRPMMLLGIAGPLLLLIATCAYAYRGINGATETATTALRREAFGSNQLAARFAAQTLETEIEHYFHLAEAEATRVEFNDLLRDTLADREVESALNELGTSKSPRAALSKTAARDTLLDNPTRLRLNDYLQQRLQSHTSDTGLSGERQPLDSLFVIDSSGTTFASAFGGSVPRNKNSAGRNFAFRTYFHGGQDELPATVSLDQVDPLEATHLSSAFQSTSTGLWKVAISAPIDLHPDDEDQRVDAIFVATINVGDFELLRENDVAPNHPRRSGSQVAVLVEARQGPLRGTVLQHPLMDQHRRTGESLSDSRFQVDSDLVDQLLEGGDVGYRDPMAQAPGGKAYAGEWIAAMQPVTLPRPLSSEEDEEPGVDRSGSGVAGVAQRESTSRGASSSNGAQKRPTDLLVLVQYRLSDVLGPVGELRRSLFREGLTTIASILLVTFILWWVVRRSGDDEGTTTPHPVEPSDSTAEPGETMPVN</sequence>
<evidence type="ECO:0000256" key="4">
    <source>
        <dbReference type="ARBA" id="ARBA00022840"/>
    </source>
</evidence>
<dbReference type="AlphaFoldDB" id="A0A5C5X8M0"/>
<dbReference type="PROSITE" id="PS50011">
    <property type="entry name" value="PROTEIN_KINASE_DOM"/>
    <property type="match status" value="1"/>
</dbReference>
<evidence type="ECO:0000259" key="8">
    <source>
        <dbReference type="PROSITE" id="PS50011"/>
    </source>
</evidence>
<feature type="domain" description="Protein kinase" evidence="8">
    <location>
        <begin position="53"/>
        <end position="330"/>
    </location>
</feature>
<feature type="binding site" evidence="5">
    <location>
        <position position="82"/>
    </location>
    <ligand>
        <name>ATP</name>
        <dbReference type="ChEBI" id="CHEBI:30616"/>
    </ligand>
</feature>
<evidence type="ECO:0000313" key="10">
    <source>
        <dbReference type="Proteomes" id="UP000318053"/>
    </source>
</evidence>
<proteinExistence type="predicted"/>
<accession>A0A5C5X8M0</accession>
<dbReference type="SUPFAM" id="SSF56112">
    <property type="entry name" value="Protein kinase-like (PK-like)"/>
    <property type="match status" value="1"/>
</dbReference>
<dbReference type="PANTHER" id="PTHR43289">
    <property type="entry name" value="MITOGEN-ACTIVATED PROTEIN KINASE KINASE KINASE 20-RELATED"/>
    <property type="match status" value="1"/>
</dbReference>
<feature type="region of interest" description="Disordered" evidence="6">
    <location>
        <begin position="1"/>
        <end position="37"/>
    </location>
</feature>
<dbReference type="Pfam" id="PF00069">
    <property type="entry name" value="Pkinase"/>
    <property type="match status" value="1"/>
</dbReference>
<evidence type="ECO:0000256" key="3">
    <source>
        <dbReference type="ARBA" id="ARBA00022777"/>
    </source>
</evidence>
<feature type="compositionally biased region" description="Pro residues" evidence="6">
    <location>
        <begin position="1"/>
        <end position="10"/>
    </location>
</feature>
<comment type="caution">
    <text evidence="9">The sequence shown here is derived from an EMBL/GenBank/DDBJ whole genome shotgun (WGS) entry which is preliminary data.</text>
</comment>
<dbReference type="PROSITE" id="PS00107">
    <property type="entry name" value="PROTEIN_KINASE_ATP"/>
    <property type="match status" value="1"/>
</dbReference>
<keyword evidence="3 9" id="KW-0418">Kinase</keyword>
<dbReference type="Gene3D" id="1.10.510.10">
    <property type="entry name" value="Transferase(Phosphotransferase) domain 1"/>
    <property type="match status" value="1"/>
</dbReference>
<evidence type="ECO:0000256" key="5">
    <source>
        <dbReference type="PROSITE-ProRule" id="PRU10141"/>
    </source>
</evidence>
<dbReference type="PROSITE" id="PS00108">
    <property type="entry name" value="PROTEIN_KINASE_ST"/>
    <property type="match status" value="1"/>
</dbReference>
<reference evidence="9 10" key="1">
    <citation type="submission" date="2019-02" db="EMBL/GenBank/DDBJ databases">
        <title>Deep-cultivation of Planctomycetes and their phenomic and genomic characterization uncovers novel biology.</title>
        <authorList>
            <person name="Wiegand S."/>
            <person name="Jogler M."/>
            <person name="Boedeker C."/>
            <person name="Pinto D."/>
            <person name="Vollmers J."/>
            <person name="Rivas-Marin E."/>
            <person name="Kohn T."/>
            <person name="Peeters S.H."/>
            <person name="Heuer A."/>
            <person name="Rast P."/>
            <person name="Oberbeckmann S."/>
            <person name="Bunk B."/>
            <person name="Jeske O."/>
            <person name="Meyerdierks A."/>
            <person name="Storesund J.E."/>
            <person name="Kallscheuer N."/>
            <person name="Luecker S."/>
            <person name="Lage O.M."/>
            <person name="Pohl T."/>
            <person name="Merkel B.J."/>
            <person name="Hornburger P."/>
            <person name="Mueller R.-W."/>
            <person name="Bruemmer F."/>
            <person name="Labrenz M."/>
            <person name="Spormann A.M."/>
            <person name="Op Den Camp H."/>
            <person name="Overmann J."/>
            <person name="Amann R."/>
            <person name="Jetten M.S.M."/>
            <person name="Mascher T."/>
            <person name="Medema M.H."/>
            <person name="Devos D.P."/>
            <person name="Kaster A.-K."/>
            <person name="Ovreas L."/>
            <person name="Rohde M."/>
            <person name="Galperin M.Y."/>
            <person name="Jogler C."/>
        </authorList>
    </citation>
    <scope>NUCLEOTIDE SEQUENCE [LARGE SCALE GENOMIC DNA]</scope>
    <source>
        <strain evidence="9 10">CA85</strain>
    </source>
</reference>
<dbReference type="Gene3D" id="3.30.450.20">
    <property type="entry name" value="PAS domain"/>
    <property type="match status" value="1"/>
</dbReference>
<dbReference type="InterPro" id="IPR017441">
    <property type="entry name" value="Protein_kinase_ATP_BS"/>
</dbReference>
<dbReference type="InterPro" id="IPR008271">
    <property type="entry name" value="Ser/Thr_kinase_AS"/>
</dbReference>
<dbReference type="EMBL" id="SJPK01000011">
    <property type="protein sequence ID" value="TWT59280.1"/>
    <property type="molecule type" value="Genomic_DNA"/>
</dbReference>
<evidence type="ECO:0000256" key="6">
    <source>
        <dbReference type="SAM" id="MobiDB-lite"/>
    </source>
</evidence>
<dbReference type="Proteomes" id="UP000318053">
    <property type="component" value="Unassembled WGS sequence"/>
</dbReference>
<dbReference type="RefSeq" id="WP_246112962.1">
    <property type="nucleotide sequence ID" value="NZ_SJPK01000011.1"/>
</dbReference>
<dbReference type="EC" id="2.7.11.1" evidence="9"/>
<dbReference type="SMART" id="SM00220">
    <property type="entry name" value="S_TKc"/>
    <property type="match status" value="1"/>
</dbReference>
<feature type="region of interest" description="Disordered" evidence="6">
    <location>
        <begin position="682"/>
        <end position="721"/>
    </location>
</feature>
<organism evidence="9 10">
    <name type="scientific">Allorhodopirellula solitaria</name>
    <dbReference type="NCBI Taxonomy" id="2527987"/>
    <lineage>
        <taxon>Bacteria</taxon>
        <taxon>Pseudomonadati</taxon>
        <taxon>Planctomycetota</taxon>
        <taxon>Planctomycetia</taxon>
        <taxon>Pirellulales</taxon>
        <taxon>Pirellulaceae</taxon>
        <taxon>Allorhodopirellula</taxon>
    </lineage>
</organism>
<dbReference type="InterPro" id="IPR011009">
    <property type="entry name" value="Kinase-like_dom_sf"/>
</dbReference>
<keyword evidence="7" id="KW-1133">Transmembrane helix</keyword>
<protein>
    <submittedName>
        <fullName evidence="9">Serine/threonine-protein kinase PknL</fullName>
        <ecNumber evidence="9">2.7.11.1</ecNumber>
    </submittedName>
</protein>
<evidence type="ECO:0000256" key="2">
    <source>
        <dbReference type="ARBA" id="ARBA00022741"/>
    </source>
</evidence>
<keyword evidence="7" id="KW-0472">Membrane</keyword>
<dbReference type="CDD" id="cd14014">
    <property type="entry name" value="STKc_PknB_like"/>
    <property type="match status" value="1"/>
</dbReference>
<dbReference type="GO" id="GO:0005524">
    <property type="term" value="F:ATP binding"/>
    <property type="evidence" value="ECO:0007669"/>
    <property type="project" value="UniProtKB-UniRule"/>
</dbReference>
<evidence type="ECO:0000313" key="9">
    <source>
        <dbReference type="EMBL" id="TWT59280.1"/>
    </source>
</evidence>
<gene>
    <name evidence="9" type="primary">pknL_2</name>
    <name evidence="9" type="ORF">CA85_39760</name>
</gene>
<dbReference type="InterPro" id="IPR000719">
    <property type="entry name" value="Prot_kinase_dom"/>
</dbReference>
<keyword evidence="2 5" id="KW-0547">Nucleotide-binding</keyword>
<feature type="transmembrane region" description="Helical" evidence="7">
    <location>
        <begin position="753"/>
        <end position="771"/>
    </location>
</feature>
<keyword evidence="10" id="KW-1185">Reference proteome</keyword>
<dbReference type="GO" id="GO:0004674">
    <property type="term" value="F:protein serine/threonine kinase activity"/>
    <property type="evidence" value="ECO:0007669"/>
    <property type="project" value="UniProtKB-EC"/>
</dbReference>
<dbReference type="PANTHER" id="PTHR43289:SF6">
    <property type="entry name" value="SERINE_THREONINE-PROTEIN KINASE NEKL-3"/>
    <property type="match status" value="1"/>
</dbReference>
<keyword evidence="4 5" id="KW-0067">ATP-binding</keyword>
<feature type="region of interest" description="Disordered" evidence="6">
    <location>
        <begin position="777"/>
        <end position="802"/>
    </location>
</feature>
<keyword evidence="7" id="KW-0812">Transmembrane</keyword>
<name>A0A5C5X8M0_9BACT</name>